<evidence type="ECO:0000313" key="1">
    <source>
        <dbReference type="EMBL" id="PZR37214.1"/>
    </source>
</evidence>
<evidence type="ECO:0000313" key="2">
    <source>
        <dbReference type="Proteomes" id="UP000249393"/>
    </source>
</evidence>
<proteinExistence type="predicted"/>
<dbReference type="AlphaFoldDB" id="A0A2W5X845"/>
<gene>
    <name evidence="1" type="ORF">DI526_01470</name>
</gene>
<sequence length="90" mass="9389">MTTAAASPHCNGFLISALPTLRVSSEVEMAAFDALPAPLRAVIADLPAKISAVPVLAAWENPPPVLESLDCIERLQALALALKTTVEAAR</sequence>
<comment type="caution">
    <text evidence="1">The sequence shown here is derived from an EMBL/GenBank/DDBJ whole genome shotgun (WGS) entry which is preliminary data.</text>
</comment>
<accession>A0A2W5X845</accession>
<organism evidence="1 2">
    <name type="scientific">Caulobacter segnis</name>
    <dbReference type="NCBI Taxonomy" id="88688"/>
    <lineage>
        <taxon>Bacteria</taxon>
        <taxon>Pseudomonadati</taxon>
        <taxon>Pseudomonadota</taxon>
        <taxon>Alphaproteobacteria</taxon>
        <taxon>Caulobacterales</taxon>
        <taxon>Caulobacteraceae</taxon>
        <taxon>Caulobacter</taxon>
    </lineage>
</organism>
<dbReference type="EMBL" id="QFQZ01000002">
    <property type="protein sequence ID" value="PZR37214.1"/>
    <property type="molecule type" value="Genomic_DNA"/>
</dbReference>
<protein>
    <submittedName>
        <fullName evidence="1">Uncharacterized protein</fullName>
    </submittedName>
</protein>
<reference evidence="1 2" key="1">
    <citation type="submission" date="2017-08" db="EMBL/GenBank/DDBJ databases">
        <title>Infants hospitalized years apart are colonized by the same room-sourced microbial strains.</title>
        <authorList>
            <person name="Brooks B."/>
            <person name="Olm M.R."/>
            <person name="Firek B.A."/>
            <person name="Baker R."/>
            <person name="Thomas B.C."/>
            <person name="Morowitz M.J."/>
            <person name="Banfield J.F."/>
        </authorList>
    </citation>
    <scope>NUCLEOTIDE SEQUENCE [LARGE SCALE GENOMIC DNA]</scope>
    <source>
        <strain evidence="1">S2_003_000_R2_4</strain>
    </source>
</reference>
<dbReference type="Proteomes" id="UP000249393">
    <property type="component" value="Unassembled WGS sequence"/>
</dbReference>
<dbReference type="RefSeq" id="WP_304273243.1">
    <property type="nucleotide sequence ID" value="NZ_QFQZ01000002.1"/>
</dbReference>
<name>A0A2W5X845_9CAUL</name>